<gene>
    <name evidence="1" type="ORF">HZF06_13490</name>
</gene>
<dbReference type="Proteomes" id="UP000512286">
    <property type="component" value="Chromosome"/>
</dbReference>
<dbReference type="EMBL" id="CP059378">
    <property type="protein sequence ID" value="QLY78104.1"/>
    <property type="molecule type" value="Genomic_DNA"/>
</dbReference>
<accession>A0A7D7AB13</accession>
<reference evidence="1 2" key="1">
    <citation type="submission" date="2020-07" db="EMBL/GenBank/DDBJ databases">
        <title>Electron transfer.</title>
        <authorList>
            <person name="Huang L."/>
            <person name="Liu X."/>
            <person name="Zhou S."/>
        </authorList>
    </citation>
    <scope>NUCLEOTIDE SEQUENCE [LARGE SCALE GENOMIC DNA]</scope>
    <source>
        <strain evidence="1 2">Lx1</strain>
    </source>
</reference>
<protein>
    <submittedName>
        <fullName evidence="1">Uncharacterized protein</fullName>
    </submittedName>
</protein>
<evidence type="ECO:0000313" key="2">
    <source>
        <dbReference type="Proteomes" id="UP000512286"/>
    </source>
</evidence>
<dbReference type="RefSeq" id="WP_181600562.1">
    <property type="nucleotide sequence ID" value="NZ_CP059378.1"/>
</dbReference>
<dbReference type="AlphaFoldDB" id="A0A7D7AB13"/>
<name>A0A7D7AB13_9CLOT</name>
<evidence type="ECO:0000313" key="1">
    <source>
        <dbReference type="EMBL" id="QLY78104.1"/>
    </source>
</evidence>
<dbReference type="KEGG" id="cint:HZF06_13490"/>
<sequence>MKNKSFKNTVAENKLSLEEDFDERGFDVDPLSSPVSSFSFCSNSIEANIFNNFKDVHFNKTYKNI</sequence>
<proteinExistence type="predicted"/>
<organism evidence="1 2">
    <name type="scientific">Clostridium intestinale</name>
    <dbReference type="NCBI Taxonomy" id="36845"/>
    <lineage>
        <taxon>Bacteria</taxon>
        <taxon>Bacillati</taxon>
        <taxon>Bacillota</taxon>
        <taxon>Clostridia</taxon>
        <taxon>Eubacteriales</taxon>
        <taxon>Clostridiaceae</taxon>
        <taxon>Clostridium</taxon>
    </lineage>
</organism>